<feature type="compositionally biased region" description="Basic and acidic residues" evidence="1">
    <location>
        <begin position="294"/>
        <end position="313"/>
    </location>
</feature>
<feature type="compositionally biased region" description="Low complexity" evidence="1">
    <location>
        <begin position="257"/>
        <end position="276"/>
    </location>
</feature>
<protein>
    <submittedName>
        <fullName evidence="2">Uncharacterized protein</fullName>
    </submittedName>
</protein>
<evidence type="ECO:0000313" key="3">
    <source>
        <dbReference type="Proteomes" id="UP001456524"/>
    </source>
</evidence>
<comment type="caution">
    <text evidence="2">The sequence shown here is derived from an EMBL/GenBank/DDBJ whole genome shotgun (WGS) entry which is preliminary data.</text>
</comment>
<evidence type="ECO:0000313" key="2">
    <source>
        <dbReference type="EMBL" id="KAK8177383.1"/>
    </source>
</evidence>
<dbReference type="Proteomes" id="UP001456524">
    <property type="component" value="Unassembled WGS sequence"/>
</dbReference>
<gene>
    <name evidence="2" type="ORF">IWX90DRAFT_410828</name>
</gene>
<feature type="compositionally biased region" description="Low complexity" evidence="1">
    <location>
        <begin position="169"/>
        <end position="178"/>
    </location>
</feature>
<feature type="region of interest" description="Disordered" evidence="1">
    <location>
        <begin position="86"/>
        <end position="108"/>
    </location>
</feature>
<proteinExistence type="predicted"/>
<evidence type="ECO:0000256" key="1">
    <source>
        <dbReference type="SAM" id="MobiDB-lite"/>
    </source>
</evidence>
<keyword evidence="3" id="KW-1185">Reference proteome</keyword>
<sequence length="419" mass="45762">MGRYSTALSPSAESNEHGNSSDSSIETEFQHLRKGALAKVREMGPGPSGAIRTRAKTCSSASPFRMPSAWERRHAIMEFEMTRRSVEVQKSRDGRDRKSTKKPRDSLRSGHVHSRWLFPLDAFTTPSVWCADHVQVKRADLQFSSSVPWVPVIYSRCFSHITRVNHALPPAMSPSSAPRNGQTNEVQPLTGRDRPHPASIASENSTLATFFYADQPRIPHKFKDGLIKDAYRSVVPDKWWSGSGTESGQAKPALSGDDTQTTSRDSLSTQTSTSQLVEIIELTDSSDDAMPVHLESDVEESNRIISCRDKGEEAGDTPRSSEMQSGDHHNEQGADDVASRNVNLLTSTIDYSSSLKCSLDRFEKDEDQLAAVAAARAAVAGLGGPFVNPATYGAVYAATISNLRALRKSTQSGSHTVKA</sequence>
<feature type="region of interest" description="Disordered" evidence="1">
    <location>
        <begin position="238"/>
        <end position="334"/>
    </location>
</feature>
<name>A0ABR1Y656_9PEZI</name>
<feature type="region of interest" description="Disordered" evidence="1">
    <location>
        <begin position="169"/>
        <end position="200"/>
    </location>
</feature>
<dbReference type="EMBL" id="JBBWUH010000001">
    <property type="protein sequence ID" value="KAK8177383.1"/>
    <property type="molecule type" value="Genomic_DNA"/>
</dbReference>
<reference evidence="2 3" key="1">
    <citation type="journal article" date="2022" name="G3 (Bethesda)">
        <title>Enemy or ally: a genomic approach to elucidate the lifestyle of Phyllosticta citrichinaensis.</title>
        <authorList>
            <person name="Buijs V.A."/>
            <person name="Groenewald J.Z."/>
            <person name="Haridas S."/>
            <person name="LaButti K.M."/>
            <person name="Lipzen A."/>
            <person name="Martin F.M."/>
            <person name="Barry K."/>
            <person name="Grigoriev I.V."/>
            <person name="Crous P.W."/>
            <person name="Seidl M.F."/>
        </authorList>
    </citation>
    <scope>NUCLEOTIDE SEQUENCE [LARGE SCALE GENOMIC DNA]</scope>
    <source>
        <strain evidence="2 3">CBS 129764</strain>
    </source>
</reference>
<organism evidence="2 3">
    <name type="scientific">Phyllosticta citrichinensis</name>
    <dbReference type="NCBI Taxonomy" id="1130410"/>
    <lineage>
        <taxon>Eukaryota</taxon>
        <taxon>Fungi</taxon>
        <taxon>Dikarya</taxon>
        <taxon>Ascomycota</taxon>
        <taxon>Pezizomycotina</taxon>
        <taxon>Dothideomycetes</taxon>
        <taxon>Dothideomycetes incertae sedis</taxon>
        <taxon>Botryosphaeriales</taxon>
        <taxon>Phyllostictaceae</taxon>
        <taxon>Phyllosticta</taxon>
    </lineage>
</organism>
<feature type="compositionally biased region" description="Polar residues" evidence="1">
    <location>
        <begin position="1"/>
        <end position="27"/>
    </location>
</feature>
<accession>A0ABR1Y656</accession>
<feature type="region of interest" description="Disordered" evidence="1">
    <location>
        <begin position="1"/>
        <end position="62"/>
    </location>
</feature>